<feature type="region of interest" description="Disordered" evidence="2">
    <location>
        <begin position="1"/>
        <end position="28"/>
    </location>
</feature>
<evidence type="ECO:0000313" key="3">
    <source>
        <dbReference type="EMBL" id="OAE24160.1"/>
    </source>
</evidence>
<comment type="caution">
    <text evidence="3">The sequence shown here is derived from an EMBL/GenBank/DDBJ whole genome shotgun (WGS) entry which is preliminary data.</text>
</comment>
<name>A0A176VTN3_MARPO</name>
<evidence type="ECO:0000256" key="2">
    <source>
        <dbReference type="SAM" id="MobiDB-lite"/>
    </source>
</evidence>
<feature type="coiled-coil region" evidence="1">
    <location>
        <begin position="190"/>
        <end position="217"/>
    </location>
</feature>
<gene>
    <name evidence="3" type="ORF">AXG93_2752s1750</name>
</gene>
<feature type="compositionally biased region" description="Polar residues" evidence="2">
    <location>
        <begin position="1"/>
        <end position="11"/>
    </location>
</feature>
<proteinExistence type="predicted"/>
<dbReference type="Proteomes" id="UP000077202">
    <property type="component" value="Unassembled WGS sequence"/>
</dbReference>
<sequence>MVSPSLPSSERMQPMESEEVPQPKTSEELAKELTLSEKILEHVVAQIDIEIVLKSTVDLRDRLEASKVAYIVELRRVDEKTADLAKRDQLHAAELVKKKECRAEEKQKAEDLQRHIDALKKERMELSSRNGECTDAHSRELQRANKLTASLAEQFQKHAAEVADWAKILADCESAKSSEVECRVRFEADCGRLHEQLKESRAKAEKAEATYQQLRDESTDSLRLRVDKCLRGFVI</sequence>
<dbReference type="AlphaFoldDB" id="A0A176VTN3"/>
<evidence type="ECO:0000256" key="1">
    <source>
        <dbReference type="SAM" id="Coils"/>
    </source>
</evidence>
<keyword evidence="4" id="KW-1185">Reference proteome</keyword>
<dbReference type="EMBL" id="LVLJ01002675">
    <property type="protein sequence ID" value="OAE24160.1"/>
    <property type="molecule type" value="Genomic_DNA"/>
</dbReference>
<feature type="coiled-coil region" evidence="1">
    <location>
        <begin position="102"/>
        <end position="129"/>
    </location>
</feature>
<accession>A0A176VTN3</accession>
<reference evidence="3" key="1">
    <citation type="submission" date="2016-03" db="EMBL/GenBank/DDBJ databases">
        <title>Mechanisms controlling the formation of the plant cell surface in tip-growing cells are functionally conserved among land plants.</title>
        <authorList>
            <person name="Honkanen S."/>
            <person name="Jones V.A."/>
            <person name="Morieri G."/>
            <person name="Champion C."/>
            <person name="Hetherington A.J."/>
            <person name="Kelly S."/>
            <person name="Saint-Marcoux D."/>
            <person name="Proust H."/>
            <person name="Prescott H."/>
            <person name="Dolan L."/>
        </authorList>
    </citation>
    <scope>NUCLEOTIDE SEQUENCE [LARGE SCALE GENOMIC DNA]</scope>
    <source>
        <tissue evidence="3">Whole gametophyte</tissue>
    </source>
</reference>
<protein>
    <submittedName>
        <fullName evidence="3">Uncharacterized protein</fullName>
    </submittedName>
</protein>
<keyword evidence="1" id="KW-0175">Coiled coil</keyword>
<organism evidence="3 4">
    <name type="scientific">Marchantia polymorpha subsp. ruderalis</name>
    <dbReference type="NCBI Taxonomy" id="1480154"/>
    <lineage>
        <taxon>Eukaryota</taxon>
        <taxon>Viridiplantae</taxon>
        <taxon>Streptophyta</taxon>
        <taxon>Embryophyta</taxon>
        <taxon>Marchantiophyta</taxon>
        <taxon>Marchantiopsida</taxon>
        <taxon>Marchantiidae</taxon>
        <taxon>Marchantiales</taxon>
        <taxon>Marchantiaceae</taxon>
        <taxon>Marchantia</taxon>
    </lineage>
</organism>
<evidence type="ECO:0000313" key="4">
    <source>
        <dbReference type="Proteomes" id="UP000077202"/>
    </source>
</evidence>